<protein>
    <submittedName>
        <fullName evidence="2">Arrestin C-terminal-like domain-containing protein</fullName>
    </submittedName>
</protein>
<evidence type="ECO:0000313" key="1">
    <source>
        <dbReference type="Proteomes" id="UP000887579"/>
    </source>
</evidence>
<accession>A0AC34G317</accession>
<proteinExistence type="predicted"/>
<reference evidence="2" key="1">
    <citation type="submission" date="2022-11" db="UniProtKB">
        <authorList>
            <consortium name="WormBaseParasite"/>
        </authorList>
    </citation>
    <scope>IDENTIFICATION</scope>
</reference>
<name>A0AC34G317_9BILA</name>
<sequence length="213" mass="23769">MPKMGYVCGEKIPLQVLIENESTSEVTSVESGIGATYFFTAKLYGSNAYPKSTFMNHTVTKEISKKYGFENIPLSVGVNQTAEFIRSIEIPPIPPSFDHCDIIKLQYHVFVKVHTSAIFSRGASASMPIVIGTVPLWQMVSTASGEPNYIGLEAYMQPPAPGIPPPDYDFKDANFRDGDPEEKSEIKEDDEDFVFQPKFAFYSDTSKLLNPRY</sequence>
<dbReference type="WBParaSite" id="ES5_v2.g24098.t1">
    <property type="protein sequence ID" value="ES5_v2.g24098.t1"/>
    <property type="gene ID" value="ES5_v2.g24098"/>
</dbReference>
<evidence type="ECO:0000313" key="2">
    <source>
        <dbReference type="WBParaSite" id="ES5_v2.g24098.t1"/>
    </source>
</evidence>
<dbReference type="Proteomes" id="UP000887579">
    <property type="component" value="Unplaced"/>
</dbReference>
<organism evidence="1 2">
    <name type="scientific">Panagrolaimus sp. ES5</name>
    <dbReference type="NCBI Taxonomy" id="591445"/>
    <lineage>
        <taxon>Eukaryota</taxon>
        <taxon>Metazoa</taxon>
        <taxon>Ecdysozoa</taxon>
        <taxon>Nematoda</taxon>
        <taxon>Chromadorea</taxon>
        <taxon>Rhabditida</taxon>
        <taxon>Tylenchina</taxon>
        <taxon>Panagrolaimomorpha</taxon>
        <taxon>Panagrolaimoidea</taxon>
        <taxon>Panagrolaimidae</taxon>
        <taxon>Panagrolaimus</taxon>
    </lineage>
</organism>